<dbReference type="AlphaFoldDB" id="A0A0B0NCX5"/>
<reference evidence="2" key="1">
    <citation type="submission" date="2014-09" db="EMBL/GenBank/DDBJ databases">
        <authorList>
            <person name="Mudge J."/>
            <person name="Ramaraj T."/>
            <person name="Lindquist I.E."/>
            <person name="Bharti A.K."/>
            <person name="Sundararajan A."/>
            <person name="Cameron C.T."/>
            <person name="Woodward J.E."/>
            <person name="May G.D."/>
            <person name="Brubaker C."/>
            <person name="Broadhvest J."/>
            <person name="Wilkins T.A."/>
        </authorList>
    </citation>
    <scope>NUCLEOTIDE SEQUENCE</scope>
    <source>
        <strain evidence="2">cv. AKA8401</strain>
    </source>
</reference>
<dbReference type="Proteomes" id="UP000032142">
    <property type="component" value="Unassembled WGS sequence"/>
</dbReference>
<gene>
    <name evidence="1" type="ORF">F383_12756</name>
</gene>
<sequence length="37" mass="4253">MQLKSQLSMPKRHTCSVDNSYKKIFPLSALIFNSLLI</sequence>
<keyword evidence="2" id="KW-1185">Reference proteome</keyword>
<organism evidence="1 2">
    <name type="scientific">Gossypium arboreum</name>
    <name type="common">Tree cotton</name>
    <name type="synonym">Gossypium nanking</name>
    <dbReference type="NCBI Taxonomy" id="29729"/>
    <lineage>
        <taxon>Eukaryota</taxon>
        <taxon>Viridiplantae</taxon>
        <taxon>Streptophyta</taxon>
        <taxon>Embryophyta</taxon>
        <taxon>Tracheophyta</taxon>
        <taxon>Spermatophyta</taxon>
        <taxon>Magnoliopsida</taxon>
        <taxon>eudicotyledons</taxon>
        <taxon>Gunneridae</taxon>
        <taxon>Pentapetalae</taxon>
        <taxon>rosids</taxon>
        <taxon>malvids</taxon>
        <taxon>Malvales</taxon>
        <taxon>Malvaceae</taxon>
        <taxon>Malvoideae</taxon>
        <taxon>Gossypium</taxon>
    </lineage>
</organism>
<evidence type="ECO:0000313" key="2">
    <source>
        <dbReference type="Proteomes" id="UP000032142"/>
    </source>
</evidence>
<name>A0A0B0NCX5_GOSAR</name>
<evidence type="ECO:0000313" key="1">
    <source>
        <dbReference type="EMBL" id="KHG10695.1"/>
    </source>
</evidence>
<proteinExistence type="predicted"/>
<protein>
    <submittedName>
        <fullName evidence="1">Uncharacterized protein</fullName>
    </submittedName>
</protein>
<accession>A0A0B0NCX5</accession>
<dbReference type="EMBL" id="KN394433">
    <property type="protein sequence ID" value="KHG10695.1"/>
    <property type="molecule type" value="Genomic_DNA"/>
</dbReference>